<dbReference type="AlphaFoldDB" id="A0A1S8WS53"/>
<organism evidence="1 2">
    <name type="scientific">Opisthorchis viverrini</name>
    <name type="common">Southeast Asian liver fluke</name>
    <dbReference type="NCBI Taxonomy" id="6198"/>
    <lineage>
        <taxon>Eukaryota</taxon>
        <taxon>Metazoa</taxon>
        <taxon>Spiralia</taxon>
        <taxon>Lophotrochozoa</taxon>
        <taxon>Platyhelminthes</taxon>
        <taxon>Trematoda</taxon>
        <taxon>Digenea</taxon>
        <taxon>Opisthorchiida</taxon>
        <taxon>Opisthorchiata</taxon>
        <taxon>Opisthorchiidae</taxon>
        <taxon>Opisthorchis</taxon>
    </lineage>
</organism>
<keyword evidence="2" id="KW-1185">Reference proteome</keyword>
<dbReference type="Proteomes" id="UP000243686">
    <property type="component" value="Unassembled WGS sequence"/>
</dbReference>
<sequence>MSWKLPRLHTNHRITPICFKLMLRTCCAGVHQHVFRMGSDICHKYNRKFVRQDAKSDDFLSSAFS</sequence>
<dbReference type="EMBL" id="KV895893">
    <property type="protein sequence ID" value="OON17103.1"/>
    <property type="molecule type" value="Genomic_DNA"/>
</dbReference>
<name>A0A1S8WS53_OPIVI</name>
<proteinExistence type="predicted"/>
<gene>
    <name evidence="1" type="ORF">X801_07063</name>
</gene>
<reference evidence="1 2" key="1">
    <citation type="submission" date="2015-03" db="EMBL/GenBank/DDBJ databases">
        <title>Draft genome of the nematode, Opisthorchis viverrini.</title>
        <authorList>
            <person name="Mitreva M."/>
        </authorList>
    </citation>
    <scope>NUCLEOTIDE SEQUENCE [LARGE SCALE GENOMIC DNA]</scope>
    <source>
        <strain evidence="1">Khon Kaen</strain>
    </source>
</reference>
<evidence type="ECO:0000313" key="2">
    <source>
        <dbReference type="Proteomes" id="UP000243686"/>
    </source>
</evidence>
<accession>A0A1S8WS53</accession>
<evidence type="ECO:0000313" key="1">
    <source>
        <dbReference type="EMBL" id="OON17103.1"/>
    </source>
</evidence>
<protein>
    <submittedName>
        <fullName evidence="1">Uncharacterized protein</fullName>
    </submittedName>
</protein>